<protein>
    <submittedName>
        <fullName evidence="3">Transcriptional antiterminator</fullName>
    </submittedName>
</protein>
<accession>A0A5Q2VAY2</accession>
<feature type="compositionally biased region" description="Low complexity" evidence="1">
    <location>
        <begin position="342"/>
        <end position="353"/>
    </location>
</feature>
<sequence length="531" mass="60317">MTRIKGIINNSKLTEIGSFFRRKTDAEWRINVGLEPAQKKTFLSLSQLPLVARKKVLNATEGTYPAGYPKHIVIDGTHLWDIARVSDCPIPVVRAGDNGKQWCFVFEQQGIHFYLPQLELARVLFFHHAYMARLAMLNQGISKEFDVEHTDDPDQVNIHLLPSCSLPKFIRADYSLRRILAWIILDPEIRQSFDSISGQLLNDCYETTHYFLWDFRFSPPRLEQTQLDLRGHFDKERKVFFVYQIHGVAALPGHCPKKVNFIDPAYTENQPGSGVLAPQGVASGTDLEIDEDENPGADGNTKKIDVEILTFEFAEPFETTRKGREGTASGKGEQDENDLPLSERTTVSVSTDETTVQGALPSADFDGIEDNSDDVHLYAGRFDAFYRMIDKLLTLPDCERVTATLRRLPALKRRTRHLLSDGNPRCIAFQLLQRKGQQYALLEVDTSDNQTRLSTLLIKQPMTASEWVAFLPELETLLVKKSLSWPGSFLKTQCSNKLERLSHPKTAVDGHSFFDQEAINRWAERVYAAMR</sequence>
<dbReference type="AlphaFoldDB" id="A0A5Q2VAY2"/>
<feature type="domain" description="TnsE C-terminal" evidence="2">
    <location>
        <begin position="381"/>
        <end position="526"/>
    </location>
</feature>
<name>A0A5Q2VAY2_SERPR</name>
<dbReference type="InterPro" id="IPR041419">
    <property type="entry name" value="TnsE_C"/>
</dbReference>
<dbReference type="Pfam" id="PF18623">
    <property type="entry name" value="TnsE_C"/>
    <property type="match status" value="1"/>
</dbReference>
<evidence type="ECO:0000313" key="3">
    <source>
        <dbReference type="EMBL" id="QGH61344.1"/>
    </source>
</evidence>
<dbReference type="RefSeq" id="WP_153858544.1">
    <property type="nucleotide sequence ID" value="NZ_CP045913.1"/>
</dbReference>
<gene>
    <name evidence="3" type="ORF">GHV41_11050</name>
</gene>
<proteinExistence type="predicted"/>
<dbReference type="Proteomes" id="UP000381260">
    <property type="component" value="Chromosome"/>
</dbReference>
<evidence type="ECO:0000256" key="1">
    <source>
        <dbReference type="SAM" id="MobiDB-lite"/>
    </source>
</evidence>
<organism evidence="3 4">
    <name type="scientific">Serratia proteamaculans</name>
    <dbReference type="NCBI Taxonomy" id="28151"/>
    <lineage>
        <taxon>Bacteria</taxon>
        <taxon>Pseudomonadati</taxon>
        <taxon>Pseudomonadota</taxon>
        <taxon>Gammaproteobacteria</taxon>
        <taxon>Enterobacterales</taxon>
        <taxon>Yersiniaceae</taxon>
        <taxon>Serratia</taxon>
    </lineage>
</organism>
<evidence type="ECO:0000259" key="2">
    <source>
        <dbReference type="Pfam" id="PF18623"/>
    </source>
</evidence>
<feature type="region of interest" description="Disordered" evidence="1">
    <location>
        <begin position="319"/>
        <end position="353"/>
    </location>
</feature>
<evidence type="ECO:0000313" key="4">
    <source>
        <dbReference type="Proteomes" id="UP000381260"/>
    </source>
</evidence>
<reference evidence="3 4" key="1">
    <citation type="submission" date="2019-11" db="EMBL/GenBank/DDBJ databases">
        <title>The Phosphoenolpyruvate Phosphotransferase System Regulates Serratia proteamaculans 336X Biofilm Formation and Wheat Roots colonization.</title>
        <authorList>
            <person name="Liu F."/>
        </authorList>
    </citation>
    <scope>NUCLEOTIDE SEQUENCE [LARGE SCALE GENOMIC DNA]</scope>
    <source>
        <strain evidence="3 4">336X</strain>
    </source>
</reference>
<dbReference type="EMBL" id="CP045913">
    <property type="protein sequence ID" value="QGH61344.1"/>
    <property type="molecule type" value="Genomic_DNA"/>
</dbReference>